<dbReference type="EMBL" id="BDOQ01000009">
    <property type="protein sequence ID" value="GBG14668.1"/>
    <property type="molecule type" value="Genomic_DNA"/>
</dbReference>
<comment type="caution">
    <text evidence="4">The sequence shown here is derived from an EMBL/GenBank/DDBJ whole genome shotgun (WGS) entry which is preliminary data.</text>
</comment>
<evidence type="ECO:0000313" key="4">
    <source>
        <dbReference type="EMBL" id="GBG14668.1"/>
    </source>
</evidence>
<keyword evidence="4" id="KW-0808">Transferase</keyword>
<dbReference type="PROSITE" id="PS51866">
    <property type="entry name" value="MOP"/>
    <property type="match status" value="1"/>
</dbReference>
<sequence length="142" mass="15494">MQAGPHNCMNKLPGKIVALECNSHMSLVDVAVEGDTFTATLLETPEQSPYLKIDQPVTLMFKETEVSLAKNLSGLISLRNRFPVVVQGIERGAIMSAIGLDYRGHSLACVITTRAVDRLQLAIGDQVEALVKANEMVLSYEH</sequence>
<organism evidence="4 5">
    <name type="scientific">Novimethylophilus kurashikiensis</name>
    <dbReference type="NCBI Taxonomy" id="1825523"/>
    <lineage>
        <taxon>Bacteria</taxon>
        <taxon>Pseudomonadati</taxon>
        <taxon>Pseudomonadota</taxon>
        <taxon>Betaproteobacteria</taxon>
        <taxon>Nitrosomonadales</taxon>
        <taxon>Methylophilaceae</taxon>
        <taxon>Novimethylophilus</taxon>
    </lineage>
</organism>
<proteinExistence type="predicted"/>
<keyword evidence="5" id="KW-1185">Reference proteome</keyword>
<keyword evidence="1 2" id="KW-0500">Molybdenum</keyword>
<gene>
    <name evidence="4" type="ORF">NMK_2267</name>
</gene>
<evidence type="ECO:0000313" key="5">
    <source>
        <dbReference type="Proteomes" id="UP000245081"/>
    </source>
</evidence>
<dbReference type="Proteomes" id="UP000245081">
    <property type="component" value="Unassembled WGS sequence"/>
</dbReference>
<dbReference type="InterPro" id="IPR008995">
    <property type="entry name" value="Mo/tungstate-bd_C_term_dom"/>
</dbReference>
<evidence type="ECO:0000259" key="3">
    <source>
        <dbReference type="PROSITE" id="PS51866"/>
    </source>
</evidence>
<accession>A0A2R5FAT7</accession>
<protein>
    <submittedName>
        <fullName evidence="4">Glutamine--fructose-6-phosphate aminotransferase (Isomerizing)</fullName>
    </submittedName>
</protein>
<evidence type="ECO:0000256" key="2">
    <source>
        <dbReference type="PROSITE-ProRule" id="PRU01213"/>
    </source>
</evidence>
<dbReference type="Pfam" id="PF03459">
    <property type="entry name" value="TOBE"/>
    <property type="match status" value="1"/>
</dbReference>
<feature type="domain" description="Mop" evidence="3">
    <location>
        <begin position="75"/>
        <end position="140"/>
    </location>
</feature>
<dbReference type="InterPro" id="IPR005116">
    <property type="entry name" value="Transp-assoc_OB_typ1"/>
</dbReference>
<dbReference type="AlphaFoldDB" id="A0A2R5FAT7"/>
<dbReference type="InterPro" id="IPR004606">
    <property type="entry name" value="Mop_domain"/>
</dbReference>
<evidence type="ECO:0000256" key="1">
    <source>
        <dbReference type="ARBA" id="ARBA00022505"/>
    </source>
</evidence>
<dbReference type="SUPFAM" id="SSF50331">
    <property type="entry name" value="MOP-like"/>
    <property type="match status" value="1"/>
</dbReference>
<reference evidence="4 5" key="1">
    <citation type="journal article" date="2018" name="Environ. Microbiol.">
        <title>Isolation and genomic characterization of Novimethylophilus kurashikiensis gen. nov. sp. nov., a new lanthanide-dependent methylotrophic species of Methylophilaceae.</title>
        <authorList>
            <person name="Lv H."/>
            <person name="Sahin N."/>
            <person name="Tani A."/>
        </authorList>
    </citation>
    <scope>NUCLEOTIDE SEQUENCE [LARGE SCALE GENOMIC DNA]</scope>
    <source>
        <strain evidence="4 5">La2-4</strain>
    </source>
</reference>
<dbReference type="Gene3D" id="2.40.50.100">
    <property type="match status" value="2"/>
</dbReference>
<keyword evidence="4" id="KW-0032">Aminotransferase</keyword>
<name>A0A2R5FAT7_9PROT</name>
<dbReference type="GO" id="GO:0015689">
    <property type="term" value="P:molybdate ion transport"/>
    <property type="evidence" value="ECO:0007669"/>
    <property type="project" value="InterPro"/>
</dbReference>
<dbReference type="GO" id="GO:0008483">
    <property type="term" value="F:transaminase activity"/>
    <property type="evidence" value="ECO:0007669"/>
    <property type="project" value="UniProtKB-KW"/>
</dbReference>